<dbReference type="GO" id="GO:0050660">
    <property type="term" value="F:flavin adenine dinucleotide binding"/>
    <property type="evidence" value="ECO:0007669"/>
    <property type="project" value="InterPro"/>
</dbReference>
<evidence type="ECO:0000256" key="1">
    <source>
        <dbReference type="ARBA" id="ARBA00001974"/>
    </source>
</evidence>
<dbReference type="InterPro" id="IPR036250">
    <property type="entry name" value="AcylCo_DH-like_C"/>
</dbReference>
<accession>A0A8J4ECH7</accession>
<evidence type="ECO:0000256" key="4">
    <source>
        <dbReference type="ARBA" id="ARBA00022827"/>
    </source>
</evidence>
<dbReference type="Gene3D" id="1.10.540.10">
    <property type="entry name" value="Acyl-CoA dehydrogenase/oxidase, N-terminal domain"/>
    <property type="match status" value="1"/>
</dbReference>
<sequence>MDDIEQLRQVVRAHLERDPGTALRGGSLDPRAAQRLDRDRWRRQATDLGLPGVRIPEEFGGAGMGLAEEVAVHTELGRALDDGPFLTTSLIAAALVTLSDDEANRDRLARIAAGDLVAVPVLPIEETFPLEYPHAKEVPGGDFEIRGELPCVVDVTVADALLVLAEYRGYHAFFWVETSDPGVETVPLATLDLTRRMGTVRLTGARAVLLAEQDRARAGVAAIRQGAILGMSAECVGAAARALEMAVEYVKVRTQFGRPIGSFQAVKHKCADLLVSLERARSALSVAVRSVQHNDPIGRRPESLAGLAVARMYCGRIGAEITREVIHLHGGIGFTWEHPAHLYYRRAVSNRQLLDSTGQQPRLLTASVLAAHGEDDQLASFYAGKVGR</sequence>
<dbReference type="PANTHER" id="PTHR43884:SF20">
    <property type="entry name" value="ACYL-COA DEHYDROGENASE FADE28"/>
    <property type="match status" value="1"/>
</dbReference>
<dbReference type="EMBL" id="BOPH01000081">
    <property type="protein sequence ID" value="GIJ70510.1"/>
    <property type="molecule type" value="Genomic_DNA"/>
</dbReference>
<dbReference type="PANTHER" id="PTHR43884">
    <property type="entry name" value="ACYL-COA DEHYDROGENASE"/>
    <property type="match status" value="1"/>
</dbReference>
<dbReference type="InterPro" id="IPR009100">
    <property type="entry name" value="AcylCoA_DH/oxidase_NM_dom_sf"/>
</dbReference>
<proteinExistence type="inferred from homology"/>
<dbReference type="AlphaFoldDB" id="A0A8J4ECH7"/>
<dbReference type="InterPro" id="IPR013786">
    <property type="entry name" value="AcylCoA_DH/ox_N"/>
</dbReference>
<reference evidence="8" key="1">
    <citation type="submission" date="2021-01" db="EMBL/GenBank/DDBJ databases">
        <title>Whole genome shotgun sequence of Virgisporangium ochraceum NBRC 16418.</title>
        <authorList>
            <person name="Komaki H."/>
            <person name="Tamura T."/>
        </authorList>
    </citation>
    <scope>NUCLEOTIDE SEQUENCE</scope>
    <source>
        <strain evidence="8">NBRC 16418</strain>
    </source>
</reference>
<dbReference type="SUPFAM" id="SSF47203">
    <property type="entry name" value="Acyl-CoA dehydrogenase C-terminal domain-like"/>
    <property type="match status" value="1"/>
</dbReference>
<name>A0A8J4ECH7_9ACTN</name>
<dbReference type="CDD" id="cd00567">
    <property type="entry name" value="ACAD"/>
    <property type="match status" value="1"/>
</dbReference>
<gene>
    <name evidence="8" type="primary">acd_5</name>
    <name evidence="8" type="ORF">Voc01_054270</name>
</gene>
<feature type="domain" description="Acyl-CoA dehydrogenase/oxidase C-terminal" evidence="6">
    <location>
        <begin position="230"/>
        <end position="350"/>
    </location>
</feature>
<evidence type="ECO:0000256" key="3">
    <source>
        <dbReference type="ARBA" id="ARBA00022630"/>
    </source>
</evidence>
<dbReference type="InterPro" id="IPR037069">
    <property type="entry name" value="AcylCoA_DH/ox_N_sf"/>
</dbReference>
<keyword evidence="5" id="KW-0560">Oxidoreductase</keyword>
<dbReference type="Proteomes" id="UP000635606">
    <property type="component" value="Unassembled WGS sequence"/>
</dbReference>
<evidence type="ECO:0000256" key="2">
    <source>
        <dbReference type="ARBA" id="ARBA00009347"/>
    </source>
</evidence>
<evidence type="ECO:0000313" key="9">
    <source>
        <dbReference type="Proteomes" id="UP000635606"/>
    </source>
</evidence>
<protein>
    <submittedName>
        <fullName evidence="8">Acyl-CoA dehydrogenase</fullName>
    </submittedName>
</protein>
<keyword evidence="3" id="KW-0285">Flavoprotein</keyword>
<comment type="caution">
    <text evidence="8">The sequence shown here is derived from an EMBL/GenBank/DDBJ whole genome shotgun (WGS) entry which is preliminary data.</text>
</comment>
<dbReference type="Pfam" id="PF00441">
    <property type="entry name" value="Acyl-CoA_dh_1"/>
    <property type="match status" value="1"/>
</dbReference>
<dbReference type="InterPro" id="IPR009075">
    <property type="entry name" value="AcylCo_DH/oxidase_C"/>
</dbReference>
<dbReference type="RefSeq" id="WP_203930407.1">
    <property type="nucleotide sequence ID" value="NZ_BOPH01000081.1"/>
</dbReference>
<organism evidence="8 9">
    <name type="scientific">Virgisporangium ochraceum</name>
    <dbReference type="NCBI Taxonomy" id="65505"/>
    <lineage>
        <taxon>Bacteria</taxon>
        <taxon>Bacillati</taxon>
        <taxon>Actinomycetota</taxon>
        <taxon>Actinomycetes</taxon>
        <taxon>Micromonosporales</taxon>
        <taxon>Micromonosporaceae</taxon>
        <taxon>Virgisporangium</taxon>
    </lineage>
</organism>
<keyword evidence="9" id="KW-1185">Reference proteome</keyword>
<comment type="similarity">
    <text evidence="2">Belongs to the acyl-CoA dehydrogenase family.</text>
</comment>
<dbReference type="Gene3D" id="2.40.110.10">
    <property type="entry name" value="Butyryl-CoA Dehydrogenase, subunit A, domain 2"/>
    <property type="match status" value="1"/>
</dbReference>
<comment type="cofactor">
    <cofactor evidence="1">
        <name>FAD</name>
        <dbReference type="ChEBI" id="CHEBI:57692"/>
    </cofactor>
</comment>
<dbReference type="InterPro" id="IPR046373">
    <property type="entry name" value="Acyl-CoA_Oxase/DH_mid-dom_sf"/>
</dbReference>
<evidence type="ECO:0000259" key="7">
    <source>
        <dbReference type="Pfam" id="PF02771"/>
    </source>
</evidence>
<dbReference type="GO" id="GO:0003995">
    <property type="term" value="F:acyl-CoA dehydrogenase activity"/>
    <property type="evidence" value="ECO:0007669"/>
    <property type="project" value="TreeGrafter"/>
</dbReference>
<evidence type="ECO:0000313" key="8">
    <source>
        <dbReference type="EMBL" id="GIJ70510.1"/>
    </source>
</evidence>
<keyword evidence="4" id="KW-0274">FAD</keyword>
<dbReference type="Pfam" id="PF02771">
    <property type="entry name" value="Acyl-CoA_dh_N"/>
    <property type="match status" value="1"/>
</dbReference>
<evidence type="ECO:0000259" key="6">
    <source>
        <dbReference type="Pfam" id="PF00441"/>
    </source>
</evidence>
<evidence type="ECO:0000256" key="5">
    <source>
        <dbReference type="ARBA" id="ARBA00023002"/>
    </source>
</evidence>
<dbReference type="SUPFAM" id="SSF56645">
    <property type="entry name" value="Acyl-CoA dehydrogenase NM domain-like"/>
    <property type="match status" value="1"/>
</dbReference>
<feature type="domain" description="Acyl-CoA dehydrogenase/oxidase N-terminal" evidence="7">
    <location>
        <begin position="5"/>
        <end position="115"/>
    </location>
</feature>
<dbReference type="Gene3D" id="1.20.140.10">
    <property type="entry name" value="Butyryl-CoA Dehydrogenase, subunit A, domain 3"/>
    <property type="match status" value="1"/>
</dbReference>